<dbReference type="InterPro" id="IPR000212">
    <property type="entry name" value="DNA_helicase_UvrD/REP"/>
</dbReference>
<evidence type="ECO:0000313" key="19">
    <source>
        <dbReference type="Proteomes" id="UP000034536"/>
    </source>
</evidence>
<feature type="domain" description="UvrD-like helicase C-terminal" evidence="17">
    <location>
        <begin position="311"/>
        <end position="620"/>
    </location>
</feature>
<dbReference type="GO" id="GO:0004527">
    <property type="term" value="F:exonuclease activity"/>
    <property type="evidence" value="ECO:0007669"/>
    <property type="project" value="UniProtKB-KW"/>
</dbReference>
<dbReference type="Pfam" id="PF00580">
    <property type="entry name" value="UvrD-helicase"/>
    <property type="match status" value="1"/>
</dbReference>
<dbReference type="InterPro" id="IPR014017">
    <property type="entry name" value="DNA_helicase_UvrD-like_C"/>
</dbReference>
<dbReference type="InterPro" id="IPR014016">
    <property type="entry name" value="UvrD-like_ATP-bd"/>
</dbReference>
<dbReference type="InterPro" id="IPR027417">
    <property type="entry name" value="P-loop_NTPase"/>
</dbReference>
<dbReference type="PANTHER" id="PTHR11070">
    <property type="entry name" value="UVRD / RECB / PCRA DNA HELICASE FAMILY MEMBER"/>
    <property type="match status" value="1"/>
</dbReference>
<evidence type="ECO:0000256" key="3">
    <source>
        <dbReference type="ARBA" id="ARBA00022741"/>
    </source>
</evidence>
<evidence type="ECO:0000256" key="1">
    <source>
        <dbReference type="ARBA" id="ARBA00009922"/>
    </source>
</evidence>
<organism evidence="18 19">
    <name type="scientific">Candidatus Roizmanbacteria bacterium GW2011_GWA2_35_8</name>
    <dbReference type="NCBI Taxonomy" id="1618479"/>
    <lineage>
        <taxon>Bacteria</taxon>
        <taxon>Candidatus Roizmaniibacteriota</taxon>
    </lineage>
</organism>
<evidence type="ECO:0000256" key="2">
    <source>
        <dbReference type="ARBA" id="ARBA00022722"/>
    </source>
</evidence>
<dbReference type="CDD" id="cd17932">
    <property type="entry name" value="DEXQc_UvrD"/>
    <property type="match status" value="1"/>
</dbReference>
<evidence type="ECO:0000256" key="13">
    <source>
        <dbReference type="ARBA" id="ARBA00034808"/>
    </source>
</evidence>
<dbReference type="GO" id="GO:0000725">
    <property type="term" value="P:recombinational repair"/>
    <property type="evidence" value="ECO:0007669"/>
    <property type="project" value="TreeGrafter"/>
</dbReference>
<keyword evidence="8 15" id="KW-0067">ATP-binding</keyword>
<name>A0A0G0CZV2_9BACT</name>
<evidence type="ECO:0000256" key="15">
    <source>
        <dbReference type="PROSITE-ProRule" id="PRU00560"/>
    </source>
</evidence>
<dbReference type="EC" id="5.6.2.4" evidence="13"/>
<evidence type="ECO:0000259" key="16">
    <source>
        <dbReference type="PROSITE" id="PS51198"/>
    </source>
</evidence>
<dbReference type="Gene3D" id="3.40.50.300">
    <property type="entry name" value="P-loop containing nucleotide triphosphate hydrolases"/>
    <property type="match status" value="2"/>
</dbReference>
<keyword evidence="7" id="KW-0269">Exonuclease</keyword>
<evidence type="ECO:0000256" key="7">
    <source>
        <dbReference type="ARBA" id="ARBA00022839"/>
    </source>
</evidence>
<comment type="similarity">
    <text evidence="1">Belongs to the helicase family. UvrD subfamily.</text>
</comment>
<keyword evidence="5 15" id="KW-0378">Hydrolase</keyword>
<keyword evidence="2" id="KW-0540">Nuclease</keyword>
<sequence length="986" mass="114329">MLNEEQKKAVEYNKGPLLIIAGAGTGKTTVIVDKIKYLIKKNLARPEEILALTFTEKAAAEMEERVDREMPYGYFQMWISTFHSFADQILKEEASHIGISPAFRLMTEAETIIFLRKNLFLFNLKYFSPLGNPNKFLGDLLNHFSRLRDENISPVDYLKWIKNNNFGKKGDGQSTNEAKMTENQEIEKYLELANAYKTYQGLKIKENLFDFSDLIFYLTELFSKRKNILKKYQNKFKYILIDEFQDTNIAQYDLIRYLSPPESAPCLTVVGDDSQAIYKFRGASVSNILNFMKDYKKAKQITLLKNYRSSQSILDAAYRLIKKNDPDTLEAKLGISKELISVKSRQSKKHDYQPKFYLAVSPEEEADYVASEILRLKKDYLFSDFAILTRANNHSNAFIRALSRHGIPYQFLGPGMLLKQPEVKDLLAYLYIMNNIEDSVSLYRILNMELFKIDVVDITLLMAFSKKTNLSLFQAISIYLSFFEKSPLTEGYEIYRKYLPLIKAETREKVKYLFNMIKKHLGKVKKDSAGQILFYFLEDTKYLSKLVNYKTEGEEKIALNVSKFFNKLKKIENSHEDASVSSVVDYLTMSIELGESPTVGKSDASEITAVHIITTHSAKGLEFKVVFLVNLTRGRFPTNIKKENIAIPDELIKEILPTGDFHLEEERRLFYVGVTRAMDHIYLTASKFYGEGKREQKISPFVSESLLKNELETILKINCEKKEQLSIFDFRKPKEPISKNNYILRNFSYTQLETYEKCPLQYKYQFILKVPTSQSASLSFGDTIHRTLQTFYQEFISDNNIGLDRLQTIFRSAWSPLGYASKTHENRMKDEGEKLLKGFMTKFHNKNVNILGLEKLFKIKISDDIFITGKIDRVDKIKNDGIEIIDYKTGRQPNENELKKSMQLSLYALAATNPSLYNKKLSQVNLTFYYLQTPDKISFTKTEGDIENTKEKIFQTVRNIRENDFSPRVGPWCDFCAFKMICEAWQ</sequence>
<accession>A0A0G0CZV2</accession>
<keyword evidence="6 15" id="KW-0347">Helicase</keyword>
<dbReference type="PROSITE" id="PS51217">
    <property type="entry name" value="UVRD_HELICASE_CTER"/>
    <property type="match status" value="1"/>
</dbReference>
<protein>
    <recommendedName>
        <fullName evidence="13">DNA 3'-5' helicase</fullName>
        <ecNumber evidence="13">5.6.2.4</ecNumber>
    </recommendedName>
</protein>
<feature type="domain" description="UvrD-like helicase ATP-binding" evidence="16">
    <location>
        <begin position="1"/>
        <end position="310"/>
    </location>
</feature>
<keyword evidence="3 15" id="KW-0547">Nucleotide-binding</keyword>
<dbReference type="Pfam" id="PF12705">
    <property type="entry name" value="PDDEXK_1"/>
    <property type="match status" value="1"/>
</dbReference>
<comment type="caution">
    <text evidence="18">The sequence shown here is derived from an EMBL/GenBank/DDBJ whole genome shotgun (WGS) entry which is preliminary data.</text>
</comment>
<dbReference type="Gene3D" id="1.10.486.10">
    <property type="entry name" value="PCRA, domain 4"/>
    <property type="match status" value="1"/>
</dbReference>
<dbReference type="SUPFAM" id="SSF52540">
    <property type="entry name" value="P-loop containing nucleoside triphosphate hydrolases"/>
    <property type="match status" value="1"/>
</dbReference>
<evidence type="ECO:0000313" key="18">
    <source>
        <dbReference type="EMBL" id="KKP86548.1"/>
    </source>
</evidence>
<evidence type="ECO:0000259" key="17">
    <source>
        <dbReference type="PROSITE" id="PS51217"/>
    </source>
</evidence>
<dbReference type="SUPFAM" id="SSF52980">
    <property type="entry name" value="Restriction endonuclease-like"/>
    <property type="match status" value="1"/>
</dbReference>
<dbReference type="PANTHER" id="PTHR11070:SF2">
    <property type="entry name" value="ATP-DEPENDENT DNA HELICASE SRS2"/>
    <property type="match status" value="1"/>
</dbReference>
<keyword evidence="11" id="KW-0413">Isomerase</keyword>
<evidence type="ECO:0000256" key="6">
    <source>
        <dbReference type="ARBA" id="ARBA00022806"/>
    </source>
</evidence>
<dbReference type="PATRIC" id="fig|1618479.3.peg.340"/>
<evidence type="ECO:0000256" key="12">
    <source>
        <dbReference type="ARBA" id="ARBA00034617"/>
    </source>
</evidence>
<dbReference type="InterPro" id="IPR013986">
    <property type="entry name" value="DExx_box_DNA_helicase_dom_sf"/>
</dbReference>
<evidence type="ECO:0000256" key="9">
    <source>
        <dbReference type="ARBA" id="ARBA00023125"/>
    </source>
</evidence>
<dbReference type="PROSITE" id="PS51198">
    <property type="entry name" value="UVRD_HELICASE_ATP_BIND"/>
    <property type="match status" value="1"/>
</dbReference>
<proteinExistence type="inferred from homology"/>
<keyword evidence="10" id="KW-0234">DNA repair</keyword>
<dbReference type="AlphaFoldDB" id="A0A0G0CZV2"/>
<dbReference type="GO" id="GO:0003677">
    <property type="term" value="F:DNA binding"/>
    <property type="evidence" value="ECO:0007669"/>
    <property type="project" value="UniProtKB-KW"/>
</dbReference>
<evidence type="ECO:0000256" key="8">
    <source>
        <dbReference type="ARBA" id="ARBA00022840"/>
    </source>
</evidence>
<keyword evidence="9" id="KW-0238">DNA-binding</keyword>
<feature type="binding site" evidence="15">
    <location>
        <begin position="21"/>
        <end position="28"/>
    </location>
    <ligand>
        <name>ATP</name>
        <dbReference type="ChEBI" id="CHEBI:30616"/>
    </ligand>
</feature>
<dbReference type="InterPro" id="IPR011604">
    <property type="entry name" value="PDDEXK-like_dom_sf"/>
</dbReference>
<keyword evidence="4" id="KW-0227">DNA damage</keyword>
<reference evidence="18 19" key="1">
    <citation type="journal article" date="2015" name="Nature">
        <title>rRNA introns, odd ribosomes, and small enigmatic genomes across a large radiation of phyla.</title>
        <authorList>
            <person name="Brown C.T."/>
            <person name="Hug L.A."/>
            <person name="Thomas B.C."/>
            <person name="Sharon I."/>
            <person name="Castelle C.J."/>
            <person name="Singh A."/>
            <person name="Wilkins M.J."/>
            <person name="Williams K.H."/>
            <person name="Banfield J.F."/>
        </authorList>
    </citation>
    <scope>NUCLEOTIDE SEQUENCE [LARGE SCALE GENOMIC DNA]</scope>
</reference>
<evidence type="ECO:0000256" key="4">
    <source>
        <dbReference type="ARBA" id="ARBA00022763"/>
    </source>
</evidence>
<evidence type="ECO:0000256" key="10">
    <source>
        <dbReference type="ARBA" id="ARBA00023204"/>
    </source>
</evidence>
<comment type="catalytic activity">
    <reaction evidence="14">
        <text>ATP + H2O = ADP + phosphate + H(+)</text>
        <dbReference type="Rhea" id="RHEA:13065"/>
        <dbReference type="ChEBI" id="CHEBI:15377"/>
        <dbReference type="ChEBI" id="CHEBI:15378"/>
        <dbReference type="ChEBI" id="CHEBI:30616"/>
        <dbReference type="ChEBI" id="CHEBI:43474"/>
        <dbReference type="ChEBI" id="CHEBI:456216"/>
        <dbReference type="EC" id="5.6.2.4"/>
    </reaction>
</comment>
<dbReference type="Proteomes" id="UP000034536">
    <property type="component" value="Unassembled WGS sequence"/>
</dbReference>
<dbReference type="EMBL" id="LBQX01000020">
    <property type="protein sequence ID" value="KKP86548.1"/>
    <property type="molecule type" value="Genomic_DNA"/>
</dbReference>
<evidence type="ECO:0000256" key="14">
    <source>
        <dbReference type="ARBA" id="ARBA00048988"/>
    </source>
</evidence>
<dbReference type="Gene3D" id="3.90.320.10">
    <property type="match status" value="1"/>
</dbReference>
<comment type="catalytic activity">
    <reaction evidence="12">
        <text>Couples ATP hydrolysis with the unwinding of duplex DNA by translocating in the 3'-5' direction.</text>
        <dbReference type="EC" id="5.6.2.4"/>
    </reaction>
</comment>
<dbReference type="InterPro" id="IPR038726">
    <property type="entry name" value="PDDEXK_AddAB-type"/>
</dbReference>
<dbReference type="GO" id="GO:0005524">
    <property type="term" value="F:ATP binding"/>
    <property type="evidence" value="ECO:0007669"/>
    <property type="project" value="UniProtKB-UniRule"/>
</dbReference>
<dbReference type="Pfam" id="PF13361">
    <property type="entry name" value="UvrD_C"/>
    <property type="match status" value="1"/>
</dbReference>
<evidence type="ECO:0000256" key="5">
    <source>
        <dbReference type="ARBA" id="ARBA00022801"/>
    </source>
</evidence>
<dbReference type="InterPro" id="IPR011335">
    <property type="entry name" value="Restrct_endonuc-II-like"/>
</dbReference>
<evidence type="ECO:0000256" key="11">
    <source>
        <dbReference type="ARBA" id="ARBA00023235"/>
    </source>
</evidence>
<gene>
    <name evidence="18" type="ORF">UR89_C0020G0004</name>
</gene>
<dbReference type="Gene3D" id="1.10.10.160">
    <property type="match status" value="1"/>
</dbReference>
<dbReference type="GO" id="GO:0043138">
    <property type="term" value="F:3'-5' DNA helicase activity"/>
    <property type="evidence" value="ECO:0007669"/>
    <property type="project" value="UniProtKB-EC"/>
</dbReference>